<comment type="caution">
    <text evidence="1">The sequence shown here is derived from an EMBL/GenBank/DDBJ whole genome shotgun (WGS) entry which is preliminary data.</text>
</comment>
<reference evidence="1 2" key="1">
    <citation type="submission" date="2016-09" db="EMBL/GenBank/DDBJ databases">
        <title>Pseudoalteromonas amylolytica sp. nov., isolated from the surface seawater.</title>
        <authorList>
            <person name="Wu Y.-H."/>
            <person name="Cheng H."/>
            <person name="Jin X.-B."/>
            <person name="Wang C.-S."/>
            <person name="Xu X.-W."/>
        </authorList>
    </citation>
    <scope>NUCLEOTIDE SEQUENCE [LARGE SCALE GENOMIC DNA]</scope>
    <source>
        <strain evidence="1 2">JW1</strain>
    </source>
</reference>
<dbReference type="Gene3D" id="3.40.30.10">
    <property type="entry name" value="Glutaredoxin"/>
    <property type="match status" value="1"/>
</dbReference>
<dbReference type="STRING" id="1859457.BET10_00145"/>
<sequence length="82" mass="8799">MKKAIFYHAGCAVCVEAEQQVLDALDCNRYEVESVHLAQNSLAIEQAQLAGVRSVPALLLDGTVFHINFGASLDEVKGACHA</sequence>
<dbReference type="EMBL" id="MKJU01000035">
    <property type="protein sequence ID" value="OHU87064.1"/>
    <property type="molecule type" value="Genomic_DNA"/>
</dbReference>
<dbReference type="AlphaFoldDB" id="A0A1S1MRT1"/>
<keyword evidence="2" id="KW-1185">Reference proteome</keyword>
<evidence type="ECO:0000313" key="1">
    <source>
        <dbReference type="EMBL" id="OHU87064.1"/>
    </source>
</evidence>
<evidence type="ECO:0000313" key="2">
    <source>
        <dbReference type="Proteomes" id="UP000179786"/>
    </source>
</evidence>
<gene>
    <name evidence="1" type="ORF">BET10_00145</name>
</gene>
<protein>
    <submittedName>
        <fullName evidence="1">Thioredoxin</fullName>
    </submittedName>
</protein>
<dbReference type="Proteomes" id="UP000179786">
    <property type="component" value="Unassembled WGS sequence"/>
</dbReference>
<proteinExistence type="predicted"/>
<accession>A0A1S1MRT1</accession>
<dbReference type="SUPFAM" id="SSF52833">
    <property type="entry name" value="Thioredoxin-like"/>
    <property type="match status" value="1"/>
</dbReference>
<name>A0A1S1MRT1_9GAMM</name>
<dbReference type="InterPro" id="IPR036249">
    <property type="entry name" value="Thioredoxin-like_sf"/>
</dbReference>
<dbReference type="RefSeq" id="WP_070987491.1">
    <property type="nucleotide sequence ID" value="NZ_MKJU01000035.1"/>
</dbReference>
<organism evidence="1 2">
    <name type="scientific">Pseudoalteromonas amylolytica</name>
    <dbReference type="NCBI Taxonomy" id="1859457"/>
    <lineage>
        <taxon>Bacteria</taxon>
        <taxon>Pseudomonadati</taxon>
        <taxon>Pseudomonadota</taxon>
        <taxon>Gammaproteobacteria</taxon>
        <taxon>Alteromonadales</taxon>
        <taxon>Pseudoalteromonadaceae</taxon>
        <taxon>Pseudoalteromonas</taxon>
    </lineage>
</organism>